<dbReference type="EMBL" id="CP017174">
    <property type="protein sequence ID" value="QDE71557.1"/>
    <property type="molecule type" value="Genomic_DNA"/>
</dbReference>
<dbReference type="AlphaFoldDB" id="A0AAE6KVI4"/>
<evidence type="ECO:0008006" key="3">
    <source>
        <dbReference type="Google" id="ProtNLM"/>
    </source>
</evidence>
<proteinExistence type="predicted"/>
<dbReference type="SUPFAM" id="SSF89372">
    <property type="entry name" value="Fucose-specific lectin"/>
    <property type="match status" value="1"/>
</dbReference>
<name>A0AAE6KVI4_MYXXA</name>
<gene>
    <name evidence="1" type="ORF">BHS09_33750</name>
</gene>
<sequence length="621" mass="66028">MPRSLSLPSARSSLLIATLSLLGCGDLSDGTPPNHSPGDSMRLEINNARGMEHVNGSLLVTVQMQGGQPETVELFLDGALLATLLPPFEFTWDTTDKPEGIYQLQARTQWKGHTLMSPKHPVSVDRTGPVVVEASPWSTDLFPSHASTLQVKFSEPVRFARDEDVTASVRVNDRELTPRMSLAHSGLLVFAPIGVPDLLPAEGSASLPLGNITDLAGNPAQFNPEKGPRYSWTWSVPLFMRDPMYLSTWSPGLGYTPLSVVGRPALAVGPDGDAVLALADVSGQGQHDGAKLGTHIVVGRQQQRHWQQVGEPVVVPGASEAAGVSDPLLALGSDGHPVIAFQHHESAHASPALHVFQWVPPTWQPLGGRLNAPEAAELSGASLVVDSEGRPVVAWSAADGIRVQRWEADQWRPLGAVQRVGMGPEATVSTGAPALSVDGSGGVFLAWAEAESSEVGAGLYVRHWNGSGWVAVGGRLIHEGLDALNHQVSEPALATTPDGRPVAVWAELDARAYHQKVVVAQWSGAAWDRRVVTSAEHSFQRQGRRCPSVAVDAEGRALVTFIGGDSTQGTYVSWYARGALSTDLASRSGHQTYSTLALDVAGQPVIAVSYSGSLSIYRPNQ</sequence>
<dbReference type="PROSITE" id="PS51257">
    <property type="entry name" value="PROKAR_LIPOPROTEIN"/>
    <property type="match status" value="1"/>
</dbReference>
<organism evidence="1 2">
    <name type="scientific">Myxococcus xanthus</name>
    <dbReference type="NCBI Taxonomy" id="34"/>
    <lineage>
        <taxon>Bacteria</taxon>
        <taxon>Pseudomonadati</taxon>
        <taxon>Myxococcota</taxon>
        <taxon>Myxococcia</taxon>
        <taxon>Myxococcales</taxon>
        <taxon>Cystobacterineae</taxon>
        <taxon>Myxococcaceae</taxon>
        <taxon>Myxococcus</taxon>
    </lineage>
</organism>
<dbReference type="Proteomes" id="UP000320179">
    <property type="component" value="Chromosome"/>
</dbReference>
<reference evidence="1 2" key="1">
    <citation type="journal article" date="2019" name="Science">
        <title>Social genes are selection hotspots in kin groups of a soil microbe.</title>
        <authorList>
            <person name="Wielgoss S."/>
            <person name="Wolfensberger R."/>
            <person name="Sun L."/>
            <person name="Fiegna F."/>
            <person name="Velicer G.J."/>
        </authorList>
    </citation>
    <scope>NUCLEOTIDE SEQUENCE [LARGE SCALE GENOMIC DNA]</scope>
    <source>
        <strain evidence="1 2">MC3.5.9c15</strain>
    </source>
</reference>
<evidence type="ECO:0000313" key="2">
    <source>
        <dbReference type="Proteomes" id="UP000320179"/>
    </source>
</evidence>
<accession>A0AAE6KVI4</accession>
<protein>
    <recommendedName>
        <fullName evidence="3">SbsA Ig-like domain-containing protein</fullName>
    </recommendedName>
</protein>
<dbReference type="RefSeq" id="WP_140800180.1">
    <property type="nucleotide sequence ID" value="NZ_CP017173.1"/>
</dbReference>
<evidence type="ECO:0000313" key="1">
    <source>
        <dbReference type="EMBL" id="QDE71557.1"/>
    </source>
</evidence>